<dbReference type="Proteomes" id="UP000638648">
    <property type="component" value="Unassembled WGS sequence"/>
</dbReference>
<evidence type="ECO:0000256" key="1">
    <source>
        <dbReference type="SAM" id="MobiDB-lite"/>
    </source>
</evidence>
<sequence>MVRVDDTALAVTDTDGPGIPEVYLNGSYASQRSQAPRRGRTHPTPVTALAERPRT</sequence>
<reference evidence="2" key="1">
    <citation type="submission" date="2020-10" db="EMBL/GenBank/DDBJ databases">
        <title>Sequencing the genomes of 1000 actinobacteria strains.</title>
        <authorList>
            <person name="Klenk H.-P."/>
        </authorList>
    </citation>
    <scope>NUCLEOTIDE SEQUENCE</scope>
    <source>
        <strain evidence="2">DSM 45354</strain>
    </source>
</reference>
<dbReference type="AlphaFoldDB" id="A0A927MU79"/>
<proteinExistence type="predicted"/>
<accession>A0A927MU79</accession>
<dbReference type="EMBL" id="JADBEM010000001">
    <property type="protein sequence ID" value="MBE1606995.1"/>
    <property type="molecule type" value="Genomic_DNA"/>
</dbReference>
<organism evidence="2 3">
    <name type="scientific">Actinopolymorpha pittospori</name>
    <dbReference type="NCBI Taxonomy" id="648752"/>
    <lineage>
        <taxon>Bacteria</taxon>
        <taxon>Bacillati</taxon>
        <taxon>Actinomycetota</taxon>
        <taxon>Actinomycetes</taxon>
        <taxon>Propionibacteriales</taxon>
        <taxon>Actinopolymorphaceae</taxon>
        <taxon>Actinopolymorpha</taxon>
    </lineage>
</organism>
<feature type="region of interest" description="Disordered" evidence="1">
    <location>
        <begin position="1"/>
        <end position="55"/>
    </location>
</feature>
<evidence type="ECO:0000313" key="2">
    <source>
        <dbReference type="EMBL" id="MBE1606995.1"/>
    </source>
</evidence>
<evidence type="ECO:0000313" key="3">
    <source>
        <dbReference type="Proteomes" id="UP000638648"/>
    </source>
</evidence>
<dbReference type="RefSeq" id="WP_202896415.1">
    <property type="nucleotide sequence ID" value="NZ_BAABJL010000151.1"/>
</dbReference>
<protein>
    <submittedName>
        <fullName evidence="2">Uncharacterized protein</fullName>
    </submittedName>
</protein>
<comment type="caution">
    <text evidence="2">The sequence shown here is derived from an EMBL/GenBank/DDBJ whole genome shotgun (WGS) entry which is preliminary data.</text>
</comment>
<gene>
    <name evidence="2" type="ORF">HEB94_003843</name>
</gene>
<keyword evidence="3" id="KW-1185">Reference proteome</keyword>
<name>A0A927MU79_9ACTN</name>